<dbReference type="RefSeq" id="WP_220220913.1">
    <property type="nucleotide sequence ID" value="NZ_CP048268.1"/>
</dbReference>
<evidence type="ECO:0000259" key="10">
    <source>
        <dbReference type="PROSITE" id="PS51105"/>
    </source>
</evidence>
<keyword evidence="7 8" id="KW-0472">Membrane</keyword>
<feature type="transmembrane region" description="Helical" evidence="9">
    <location>
        <begin position="192"/>
        <end position="216"/>
    </location>
</feature>
<dbReference type="Pfam" id="PF02378">
    <property type="entry name" value="PTS_EIIC"/>
    <property type="match status" value="1"/>
</dbReference>
<dbReference type="EMBL" id="CP048268">
    <property type="protein sequence ID" value="QYN52492.1"/>
    <property type="molecule type" value="Genomic_DNA"/>
</dbReference>
<gene>
    <name evidence="11" type="ORF">GYM71_03355</name>
</gene>
<dbReference type="PANTHER" id="PTHR33989">
    <property type="match status" value="1"/>
</dbReference>
<comment type="subcellular location">
    <subcellularLocation>
        <location evidence="1">Cell membrane</location>
        <topology evidence="1">Multi-pass membrane protein</topology>
    </subcellularLocation>
</comment>
<feature type="transmembrane region" description="Helical" evidence="9">
    <location>
        <begin position="31"/>
        <end position="52"/>
    </location>
</feature>
<keyword evidence="2 8" id="KW-0813">Transport</keyword>
<keyword evidence="5 9" id="KW-0812">Transmembrane</keyword>
<keyword evidence="6 9" id="KW-1133">Transmembrane helix</keyword>
<evidence type="ECO:0000256" key="8">
    <source>
        <dbReference type="PIRNR" id="PIRNR006351"/>
    </source>
</evidence>
<evidence type="ECO:0000256" key="3">
    <source>
        <dbReference type="ARBA" id="ARBA00022475"/>
    </source>
</evidence>
<feature type="transmembrane region" description="Helical" evidence="9">
    <location>
        <begin position="403"/>
        <end position="425"/>
    </location>
</feature>
<dbReference type="InterPro" id="IPR004796">
    <property type="entry name" value="PTS_IIC_cello"/>
</dbReference>
<feature type="transmembrane region" description="Helical" evidence="9">
    <location>
        <begin position="296"/>
        <end position="315"/>
    </location>
</feature>
<proteinExistence type="predicted"/>
<dbReference type="InterPro" id="IPR051088">
    <property type="entry name" value="PTS_Sugar-EIIC/EIIB"/>
</dbReference>
<evidence type="ECO:0000256" key="2">
    <source>
        <dbReference type="ARBA" id="ARBA00022448"/>
    </source>
</evidence>
<evidence type="ECO:0000313" key="12">
    <source>
        <dbReference type="Proteomes" id="UP000826550"/>
    </source>
</evidence>
<keyword evidence="3 8" id="KW-1003">Cell membrane</keyword>
<evidence type="ECO:0000256" key="7">
    <source>
        <dbReference type="ARBA" id="ARBA00023136"/>
    </source>
</evidence>
<keyword evidence="4 8" id="KW-0762">Sugar transport</keyword>
<feature type="transmembrane region" description="Helical" evidence="9">
    <location>
        <begin position="73"/>
        <end position="95"/>
    </location>
</feature>
<keyword evidence="12" id="KW-1185">Reference proteome</keyword>
<feature type="transmembrane region" description="Helical" evidence="9">
    <location>
        <begin position="150"/>
        <end position="172"/>
    </location>
</feature>
<reference evidence="11 12" key="1">
    <citation type="submission" date="2020-01" db="EMBL/GenBank/DDBJ databases">
        <title>Vast differences in strain-level diversity in the gut microbiota of two closely related honey bee species.</title>
        <authorList>
            <person name="Ellegaard K.M."/>
            <person name="Suenami S."/>
            <person name="Miyazaki R."/>
            <person name="Engel P."/>
        </authorList>
    </citation>
    <scope>NUCLEOTIDE SEQUENCE [LARGE SCALE GENOMIC DNA]</scope>
    <source>
        <strain evidence="11 12">ESL0416</strain>
    </source>
</reference>
<evidence type="ECO:0000256" key="9">
    <source>
        <dbReference type="SAM" id="Phobius"/>
    </source>
</evidence>
<sequence length="442" mass="48255">MSRLVAWLEDYLLPLANKLGQTTWLVALRDAFVSVMPITIAGSIAVLVKSLIEAAKINLGWKTFAWIMQPLMLVSDVVWRGTFALFALFLSMSLGYHLAKSMEVDPIAGAIVSLSSLAMSIANLTKYHIGGKMVLLHHSFDISQFSTTGIFTAILFGTIGVSIFALCVKARFKLNLTTTLPYAEQMALDSLIPAIIAIFCVGMINFAFQTITGTFFGNWLLHSIQTPLVKLGQGFGMVLLVTLLVQVFAFFGINGLGVWAPLLDSIWLTAQNVNVTAVRNGKPASFIWVRGSFDSFAWFGGAGGTLMLIVAILLFSKRSDYRTIAKVALAPGVFNINEPIVLGLPVVLNPVYFIPFVLAPVVNVAFSYWVTLMGLVNPVQAAVPGIVPPIIGPFLACNYDWRAIVLCIVNMLIALAIWTPFVFAADKIADTNNPEPYFTRQY</sequence>
<name>A0ABX8W4S9_9LACO</name>
<evidence type="ECO:0000256" key="4">
    <source>
        <dbReference type="ARBA" id="ARBA00022597"/>
    </source>
</evidence>
<feature type="transmembrane region" description="Helical" evidence="9">
    <location>
        <begin position="368"/>
        <end position="391"/>
    </location>
</feature>
<dbReference type="InterPro" id="IPR004501">
    <property type="entry name" value="PTS_EIIC_3"/>
</dbReference>
<dbReference type="NCBIfam" id="TIGR00410">
    <property type="entry name" value="lacE"/>
    <property type="match status" value="1"/>
</dbReference>
<feature type="transmembrane region" description="Helical" evidence="9">
    <location>
        <begin position="107"/>
        <end position="129"/>
    </location>
</feature>
<accession>A0ABX8W4S9</accession>
<evidence type="ECO:0000256" key="1">
    <source>
        <dbReference type="ARBA" id="ARBA00004651"/>
    </source>
</evidence>
<dbReference type="Proteomes" id="UP000826550">
    <property type="component" value="Chromosome"/>
</dbReference>
<organism evidence="11 12">
    <name type="scientific">Lactobacillus panisapium</name>
    <dbReference type="NCBI Taxonomy" id="2012495"/>
    <lineage>
        <taxon>Bacteria</taxon>
        <taxon>Bacillati</taxon>
        <taxon>Bacillota</taxon>
        <taxon>Bacilli</taxon>
        <taxon>Lactobacillales</taxon>
        <taxon>Lactobacillaceae</taxon>
        <taxon>Lactobacillus</taxon>
    </lineage>
</organism>
<dbReference type="InterPro" id="IPR003352">
    <property type="entry name" value="PTS_EIIC"/>
</dbReference>
<dbReference type="PANTHER" id="PTHR33989:SF4">
    <property type="entry name" value="PTS SYSTEM N,N'-DIACETYLCHITOBIOSE-SPECIFIC EIIC COMPONENT"/>
    <property type="match status" value="1"/>
</dbReference>
<dbReference type="PIRSF" id="PIRSF006351">
    <property type="entry name" value="PTS_EIIC-Cellobiose"/>
    <property type="match status" value="1"/>
</dbReference>
<evidence type="ECO:0000256" key="6">
    <source>
        <dbReference type="ARBA" id="ARBA00022989"/>
    </source>
</evidence>
<feature type="transmembrane region" description="Helical" evidence="9">
    <location>
        <begin position="237"/>
        <end position="260"/>
    </location>
</feature>
<evidence type="ECO:0000313" key="11">
    <source>
        <dbReference type="EMBL" id="QYN52492.1"/>
    </source>
</evidence>
<evidence type="ECO:0000256" key="5">
    <source>
        <dbReference type="ARBA" id="ARBA00022692"/>
    </source>
</evidence>
<comment type="function">
    <text evidence="8">The phosphoenolpyruvate-dependent sugar phosphotransferase system (PTS), a major carbohydrate active -transport system, catalyzes the phosphorylation of incoming sugar substrates concomitant with their translocation across the cell membrane.</text>
</comment>
<feature type="domain" description="PTS EIIC type-3" evidence="10">
    <location>
        <begin position="8"/>
        <end position="421"/>
    </location>
</feature>
<protein>
    <recommendedName>
        <fullName evidence="8">Permease IIC component</fullName>
    </recommendedName>
</protein>
<dbReference type="PROSITE" id="PS51105">
    <property type="entry name" value="PTS_EIIC_TYPE_3"/>
    <property type="match status" value="1"/>
</dbReference>